<reference evidence="1" key="1">
    <citation type="submission" date="2023-03" db="EMBL/GenBank/DDBJ databases">
        <title>Mesosutterella sp. nov. isolated from porcine feces.</title>
        <authorList>
            <person name="Yu S."/>
        </authorList>
    </citation>
    <scope>NUCLEOTIDE SEQUENCE</scope>
    <source>
        <strain evidence="1">AGMB02718</strain>
    </source>
</reference>
<dbReference type="PANTHER" id="PTHR48098:SF6">
    <property type="entry name" value="FERRI-BACILLIBACTIN ESTERASE BESA"/>
    <property type="match status" value="1"/>
</dbReference>
<dbReference type="Proteomes" id="UP001165481">
    <property type="component" value="Unassembled WGS sequence"/>
</dbReference>
<keyword evidence="1" id="KW-0378">Hydrolase</keyword>
<dbReference type="InterPro" id="IPR029058">
    <property type="entry name" value="AB_hydrolase_fold"/>
</dbReference>
<dbReference type="EMBL" id="JAKZJU020000001">
    <property type="protein sequence ID" value="MDL2060226.1"/>
    <property type="molecule type" value="Genomic_DNA"/>
</dbReference>
<dbReference type="PANTHER" id="PTHR48098">
    <property type="entry name" value="ENTEROCHELIN ESTERASE-RELATED"/>
    <property type="match status" value="1"/>
</dbReference>
<dbReference type="RefSeq" id="WP_243377039.1">
    <property type="nucleotide sequence ID" value="NZ_JAKZJU020000001.1"/>
</dbReference>
<proteinExistence type="predicted"/>
<sequence>MQVSLRAGGVTVRLWADEPLEAPALVVVNEYEDDGGALFEACRKARCRDFALASVTGLFWNRDLSPWSEDLPGLGGGFAGGAAAYLGRLTSEILPALEAALPGAPSRRILAGYSMAGLFALWAGCRAGPFRRFVSCSGSLWYPGFAERFAAAAPDPAPEAVYLSLGQREPRARSPLMARVGEATEAVYESLRRRGIRSAFEWNPGGHFTDPCGRLARGIAWALEPPSA</sequence>
<accession>A0ABT7IQP9</accession>
<dbReference type="InterPro" id="IPR050583">
    <property type="entry name" value="Mycobacterial_A85_antigen"/>
</dbReference>
<comment type="caution">
    <text evidence="1">The sequence shown here is derived from an EMBL/GenBank/DDBJ whole genome shotgun (WGS) entry which is preliminary data.</text>
</comment>
<dbReference type="InterPro" id="IPR000801">
    <property type="entry name" value="Esterase-like"/>
</dbReference>
<dbReference type="GO" id="GO:0016787">
    <property type="term" value="F:hydrolase activity"/>
    <property type="evidence" value="ECO:0007669"/>
    <property type="project" value="UniProtKB-KW"/>
</dbReference>
<name>A0ABT7IQP9_9BURK</name>
<dbReference type="Gene3D" id="3.40.50.1820">
    <property type="entry name" value="alpha/beta hydrolase"/>
    <property type="match status" value="1"/>
</dbReference>
<protein>
    <submittedName>
        <fullName evidence="1">Alpha/beta hydrolase-fold protein</fullName>
    </submittedName>
</protein>
<evidence type="ECO:0000313" key="1">
    <source>
        <dbReference type="EMBL" id="MDL2060226.1"/>
    </source>
</evidence>
<dbReference type="Pfam" id="PF00756">
    <property type="entry name" value="Esterase"/>
    <property type="match status" value="1"/>
</dbReference>
<dbReference type="SUPFAM" id="SSF53474">
    <property type="entry name" value="alpha/beta-Hydrolases"/>
    <property type="match status" value="1"/>
</dbReference>
<gene>
    <name evidence="1" type="ORF">MUN46_009795</name>
</gene>
<organism evidence="1 2">
    <name type="scientific">Mesosutterella faecium</name>
    <dbReference type="NCBI Taxonomy" id="2925194"/>
    <lineage>
        <taxon>Bacteria</taxon>
        <taxon>Pseudomonadati</taxon>
        <taxon>Pseudomonadota</taxon>
        <taxon>Betaproteobacteria</taxon>
        <taxon>Burkholderiales</taxon>
        <taxon>Sutterellaceae</taxon>
        <taxon>Mesosutterella</taxon>
    </lineage>
</organism>
<evidence type="ECO:0000313" key="2">
    <source>
        <dbReference type="Proteomes" id="UP001165481"/>
    </source>
</evidence>
<keyword evidence="2" id="KW-1185">Reference proteome</keyword>